<dbReference type="Proteomes" id="UP000324897">
    <property type="component" value="Chromosome 5"/>
</dbReference>
<dbReference type="Pfam" id="PF00232">
    <property type="entry name" value="Glyco_hydro_1"/>
    <property type="match status" value="2"/>
</dbReference>
<evidence type="ECO:0000313" key="8">
    <source>
        <dbReference type="EMBL" id="TVU45487.1"/>
    </source>
</evidence>
<evidence type="ECO:0000256" key="7">
    <source>
        <dbReference type="SAM" id="SignalP"/>
    </source>
</evidence>
<evidence type="ECO:0000256" key="6">
    <source>
        <dbReference type="RuleBase" id="RU003690"/>
    </source>
</evidence>
<keyword evidence="3" id="KW-1015">Disulfide bond</keyword>
<keyword evidence="7" id="KW-0732">Signal</keyword>
<organism evidence="8 9">
    <name type="scientific">Eragrostis curvula</name>
    <name type="common">weeping love grass</name>
    <dbReference type="NCBI Taxonomy" id="38414"/>
    <lineage>
        <taxon>Eukaryota</taxon>
        <taxon>Viridiplantae</taxon>
        <taxon>Streptophyta</taxon>
        <taxon>Embryophyta</taxon>
        <taxon>Tracheophyta</taxon>
        <taxon>Spermatophyta</taxon>
        <taxon>Magnoliopsida</taxon>
        <taxon>Liliopsida</taxon>
        <taxon>Poales</taxon>
        <taxon>Poaceae</taxon>
        <taxon>PACMAD clade</taxon>
        <taxon>Chloridoideae</taxon>
        <taxon>Eragrostideae</taxon>
        <taxon>Eragrostidinae</taxon>
        <taxon>Eragrostis</taxon>
    </lineage>
</organism>
<dbReference type="PANTHER" id="PTHR10353:SF69">
    <property type="entry name" value="BETA-GLUCOSIDASE 8"/>
    <property type="match status" value="1"/>
</dbReference>
<comment type="similarity">
    <text evidence="1 6">Belongs to the glycosyl hydrolase 1 family.</text>
</comment>
<evidence type="ECO:0000313" key="9">
    <source>
        <dbReference type="Proteomes" id="UP000324897"/>
    </source>
</evidence>
<dbReference type="InterPro" id="IPR033132">
    <property type="entry name" value="GH_1_N_CS"/>
</dbReference>
<accession>A0A5J9WC61</accession>
<dbReference type="GO" id="GO:0004338">
    <property type="term" value="F:glucan exo-1,3-beta-glucosidase activity"/>
    <property type="evidence" value="ECO:0007669"/>
    <property type="project" value="EnsemblPlants"/>
</dbReference>
<sequence length="523" mass="57527">MLGAAAPAAHCRLLQLVLLALFLVPLGGHGLRVRAVGADTGGLSRAAFPKGFVFGTATSAFQVEGAAATNGRGPSIWDPFVHTPGNIAGDANADVTTDEYHRYKEDVDLMKSLNFDAYRFSISWSRIFPDGEGKVNEEGVAYYNNLIDYLIKQGLTPYVNLHHYDVPLALEKKYKAWLSPKIVDIFADYADFCFKTFGDRVKNWFTMNEPRIVALLGYDIGADPPNHCTKCAAGGNSAKEPYTAVHNIILSHATAVARYRSKYQASQKGKVGIVLDFNWYEPLTNSSEDQAAAQRARDFHVGWFLDPLINGQYPKIHISLQLLKISSLSLAPCNFTVQRNGVQIGQLANSPWLYIVPSGMYGVVNYLKEKYSNPTIIISENGMDQPGNLTREEYLHDTARIDFYKNYLTELKRGIDDGANVIAYFAWSLLDNFEWLSGYTSKFGIVYVDFKTLKRYPKDSAYWFRDMLAGNGSNSGGSEAGSETAATHTTGSASAASTGPSLLISLLVSLCFLLPSVVMVSSV</sequence>
<proteinExistence type="inferred from homology"/>
<evidence type="ECO:0000256" key="2">
    <source>
        <dbReference type="ARBA" id="ARBA00022801"/>
    </source>
</evidence>
<keyword evidence="2" id="KW-0378">Hydrolase</keyword>
<evidence type="ECO:0000256" key="4">
    <source>
        <dbReference type="ARBA" id="ARBA00023295"/>
    </source>
</evidence>
<dbReference type="Gramene" id="TVU45487">
    <property type="protein sequence ID" value="TVU45487"/>
    <property type="gene ID" value="EJB05_04976"/>
</dbReference>
<dbReference type="GO" id="GO:0033907">
    <property type="term" value="F:beta-D-fucosidase activity"/>
    <property type="evidence" value="ECO:0007669"/>
    <property type="project" value="EnsemblPlants"/>
</dbReference>
<evidence type="ECO:0000256" key="5">
    <source>
        <dbReference type="ARBA" id="ARBA00065078"/>
    </source>
</evidence>
<dbReference type="InterPro" id="IPR017853">
    <property type="entry name" value="GH"/>
</dbReference>
<feature type="chain" id="PRO_5023831543" description="4-hydroxy-7-methoxy-3-oxo-3,4-dihydro-2H-1,4-benzoxazin-2-yl glucosidebeta-D-glucosidase" evidence="7">
    <location>
        <begin position="31"/>
        <end position="523"/>
    </location>
</feature>
<evidence type="ECO:0000256" key="1">
    <source>
        <dbReference type="ARBA" id="ARBA00010838"/>
    </source>
</evidence>
<keyword evidence="4" id="KW-0326">Glycosidase</keyword>
<comment type="subunit">
    <text evidence="5">Homo- and heterodimer.</text>
</comment>
<dbReference type="Gene3D" id="3.20.20.80">
    <property type="entry name" value="Glycosidases"/>
    <property type="match status" value="2"/>
</dbReference>
<dbReference type="PRINTS" id="PR00131">
    <property type="entry name" value="GLHYDRLASE1"/>
</dbReference>
<dbReference type="SUPFAM" id="SSF51445">
    <property type="entry name" value="(Trans)glycosidases"/>
    <property type="match status" value="1"/>
</dbReference>
<dbReference type="GO" id="GO:0080079">
    <property type="term" value="F:cellobiose glucosidase activity"/>
    <property type="evidence" value="ECO:0007669"/>
    <property type="project" value="EnsemblPlants"/>
</dbReference>
<dbReference type="GO" id="GO:0047701">
    <property type="term" value="F:beta-L-arabinosidase activity"/>
    <property type="evidence" value="ECO:0007669"/>
    <property type="project" value="EnsemblPlants"/>
</dbReference>
<dbReference type="GO" id="GO:0004565">
    <property type="term" value="F:beta-galactosidase activity"/>
    <property type="evidence" value="ECO:0007669"/>
    <property type="project" value="EnsemblPlants"/>
</dbReference>
<dbReference type="PROSITE" id="PS00653">
    <property type="entry name" value="GLYCOSYL_HYDROL_F1_2"/>
    <property type="match status" value="1"/>
</dbReference>
<evidence type="ECO:0008006" key="10">
    <source>
        <dbReference type="Google" id="ProtNLM"/>
    </source>
</evidence>
<feature type="signal peptide" evidence="7">
    <location>
        <begin position="1"/>
        <end position="30"/>
    </location>
</feature>
<dbReference type="EMBL" id="RWGY01000004">
    <property type="protein sequence ID" value="TVU45487.1"/>
    <property type="molecule type" value="Genomic_DNA"/>
</dbReference>
<evidence type="ECO:0000256" key="3">
    <source>
        <dbReference type="ARBA" id="ARBA00023157"/>
    </source>
</evidence>
<dbReference type="GO" id="GO:0004567">
    <property type="term" value="F:beta-mannosidase activity"/>
    <property type="evidence" value="ECO:0007669"/>
    <property type="project" value="EnsemblPlants"/>
</dbReference>
<dbReference type="PANTHER" id="PTHR10353">
    <property type="entry name" value="GLYCOSYL HYDROLASE"/>
    <property type="match status" value="1"/>
</dbReference>
<dbReference type="InterPro" id="IPR001360">
    <property type="entry name" value="Glyco_hydro_1"/>
</dbReference>
<dbReference type="AlphaFoldDB" id="A0A5J9WC61"/>
<dbReference type="GO" id="GO:0080083">
    <property type="term" value="F:beta-gentiobiose beta-glucosidase activity"/>
    <property type="evidence" value="ECO:0007669"/>
    <property type="project" value="EnsemblPlants"/>
</dbReference>
<keyword evidence="9" id="KW-1185">Reference proteome</keyword>
<reference evidence="8 9" key="1">
    <citation type="journal article" date="2019" name="Sci. Rep.">
        <title>A high-quality genome of Eragrostis curvula grass provides insights into Poaceae evolution and supports new strategies to enhance forage quality.</title>
        <authorList>
            <person name="Carballo J."/>
            <person name="Santos B.A.C.M."/>
            <person name="Zappacosta D."/>
            <person name="Garbus I."/>
            <person name="Selva J.P."/>
            <person name="Gallo C.A."/>
            <person name="Diaz A."/>
            <person name="Albertini E."/>
            <person name="Caccamo M."/>
            <person name="Echenique V."/>
        </authorList>
    </citation>
    <scope>NUCLEOTIDE SEQUENCE [LARGE SCALE GENOMIC DNA]</scope>
    <source>
        <strain evidence="9">cv. Victoria</strain>
        <tissue evidence="8">Leaf</tissue>
    </source>
</reference>
<protein>
    <recommendedName>
        <fullName evidence="10">4-hydroxy-7-methoxy-3-oxo-3,4-dihydro-2H-1,4-benzoxazin-2-yl glucosidebeta-D-glucosidase</fullName>
    </recommendedName>
</protein>
<comment type="caution">
    <text evidence="8">The sequence shown here is derived from an EMBL/GenBank/DDBJ whole genome shotgun (WGS) entry which is preliminary data.</text>
</comment>
<name>A0A5J9WC61_9POAL</name>
<gene>
    <name evidence="8" type="ORF">EJB05_04976</name>
</gene>
<dbReference type="FunFam" id="3.20.20.80:FF:000041">
    <property type="entry name" value="Beta-glucosidase 7"/>
    <property type="match status" value="1"/>
</dbReference>
<dbReference type="GO" id="GO:0005975">
    <property type="term" value="P:carbohydrate metabolic process"/>
    <property type="evidence" value="ECO:0007669"/>
    <property type="project" value="InterPro"/>
</dbReference>
<dbReference type="OrthoDB" id="65569at2759"/>